<comment type="caution">
    <text evidence="1">The sequence shown here is derived from an EMBL/GenBank/DDBJ whole genome shotgun (WGS) entry which is preliminary data.</text>
</comment>
<reference evidence="2" key="1">
    <citation type="submission" date="2012-08" db="EMBL/GenBank/DDBJ databases">
        <title>The Genome Sequence of Wuchereria bancrofti.</title>
        <authorList>
            <person name="Nutman T.B."/>
            <person name="Fink D.L."/>
            <person name="Russ C."/>
            <person name="Young S."/>
            <person name="Zeng Q."/>
            <person name="Koehrsen M."/>
            <person name="Alvarado L."/>
            <person name="Berlin A."/>
            <person name="Chapman S.B."/>
            <person name="Chen Z."/>
            <person name="Freedman E."/>
            <person name="Gellesch M."/>
            <person name="Goldberg J."/>
            <person name="Griggs A."/>
            <person name="Gujja S."/>
            <person name="Heilman E.R."/>
            <person name="Heiman D."/>
            <person name="Hepburn T."/>
            <person name="Howarth C."/>
            <person name="Jen D."/>
            <person name="Larson L."/>
            <person name="Lewis B."/>
            <person name="Mehta T."/>
            <person name="Park D."/>
            <person name="Pearson M."/>
            <person name="Roberts A."/>
            <person name="Saif S."/>
            <person name="Shea T."/>
            <person name="Shenoy N."/>
            <person name="Sisk P."/>
            <person name="Stolte C."/>
            <person name="Sykes S."/>
            <person name="Walk T."/>
            <person name="White J."/>
            <person name="Yandava C."/>
            <person name="Haas B."/>
            <person name="Henn M.R."/>
            <person name="Nusbaum C."/>
            <person name="Birren B."/>
        </authorList>
    </citation>
    <scope>NUCLEOTIDE SEQUENCE [LARGE SCALE GENOMIC DNA]</scope>
    <source>
        <strain evidence="2">NA</strain>
    </source>
</reference>
<evidence type="ECO:0000313" key="2">
    <source>
        <dbReference type="Proteomes" id="UP000004810"/>
    </source>
</evidence>
<feature type="non-terminal residue" evidence="1">
    <location>
        <position position="1"/>
    </location>
</feature>
<name>J9DVE8_WUCBA</name>
<protein>
    <submittedName>
        <fullName evidence="1">Uncharacterized protein</fullName>
    </submittedName>
</protein>
<accession>J9DVE8</accession>
<gene>
    <name evidence="1" type="ORF">WUBG_15408</name>
</gene>
<dbReference type="Proteomes" id="UP000004810">
    <property type="component" value="Unassembled WGS sequence"/>
</dbReference>
<dbReference type="AlphaFoldDB" id="J9DVE8"/>
<dbReference type="EMBL" id="ADBV01013595">
    <property type="protein sequence ID" value="EJW73686.1"/>
    <property type="molecule type" value="Genomic_DNA"/>
</dbReference>
<evidence type="ECO:0000313" key="1">
    <source>
        <dbReference type="EMBL" id="EJW73686.1"/>
    </source>
</evidence>
<proteinExistence type="predicted"/>
<organism evidence="1 2">
    <name type="scientific">Wuchereria bancrofti</name>
    <dbReference type="NCBI Taxonomy" id="6293"/>
    <lineage>
        <taxon>Eukaryota</taxon>
        <taxon>Metazoa</taxon>
        <taxon>Ecdysozoa</taxon>
        <taxon>Nematoda</taxon>
        <taxon>Chromadorea</taxon>
        <taxon>Rhabditida</taxon>
        <taxon>Spirurina</taxon>
        <taxon>Spiruromorpha</taxon>
        <taxon>Filarioidea</taxon>
        <taxon>Onchocercidae</taxon>
        <taxon>Wuchereria</taxon>
    </lineage>
</organism>
<sequence>VRDQLKGMKSGDETRQLQAFHARLNVANTQSSELVKKSVFLNYKKFIDTAREVSCYVPS</sequence>